<evidence type="ECO:0000256" key="3">
    <source>
        <dbReference type="ARBA" id="ARBA00022679"/>
    </source>
</evidence>
<evidence type="ECO:0000259" key="12">
    <source>
        <dbReference type="PROSITE" id="PS50011"/>
    </source>
</evidence>
<accession>A0AAD9DEC9</accession>
<dbReference type="SMART" id="SM00220">
    <property type="entry name" value="S_TKc"/>
    <property type="match status" value="1"/>
</dbReference>
<feature type="compositionally biased region" description="Low complexity" evidence="10">
    <location>
        <begin position="168"/>
        <end position="188"/>
    </location>
</feature>
<feature type="compositionally biased region" description="Basic residues" evidence="10">
    <location>
        <begin position="296"/>
        <end position="317"/>
    </location>
</feature>
<dbReference type="AlphaFoldDB" id="A0AAD9DEC9"/>
<keyword evidence="11" id="KW-0732">Signal</keyword>
<feature type="compositionally biased region" description="Low complexity" evidence="10">
    <location>
        <begin position="343"/>
        <end position="359"/>
    </location>
</feature>
<evidence type="ECO:0000256" key="6">
    <source>
        <dbReference type="ARBA" id="ARBA00022840"/>
    </source>
</evidence>
<evidence type="ECO:0000313" key="14">
    <source>
        <dbReference type="Proteomes" id="UP001224775"/>
    </source>
</evidence>
<dbReference type="EC" id="2.7.11.1" evidence="1"/>
<keyword evidence="4 9" id="KW-0547">Nucleotide-binding</keyword>
<feature type="compositionally biased region" description="Low complexity" evidence="10">
    <location>
        <begin position="388"/>
        <end position="406"/>
    </location>
</feature>
<dbReference type="Proteomes" id="UP001224775">
    <property type="component" value="Unassembled WGS sequence"/>
</dbReference>
<evidence type="ECO:0000256" key="2">
    <source>
        <dbReference type="ARBA" id="ARBA00022527"/>
    </source>
</evidence>
<dbReference type="InterPro" id="IPR017441">
    <property type="entry name" value="Protein_kinase_ATP_BS"/>
</dbReference>
<dbReference type="Gene3D" id="3.30.200.20">
    <property type="entry name" value="Phosphorylase Kinase, domain 1"/>
    <property type="match status" value="2"/>
</dbReference>
<dbReference type="GO" id="GO:0005956">
    <property type="term" value="C:protein kinase CK2 complex"/>
    <property type="evidence" value="ECO:0007669"/>
    <property type="project" value="TreeGrafter"/>
</dbReference>
<feature type="region of interest" description="Disordered" evidence="10">
    <location>
        <begin position="342"/>
        <end position="411"/>
    </location>
</feature>
<dbReference type="EMBL" id="JATAAI010000010">
    <property type="protein sequence ID" value="KAK1743054.1"/>
    <property type="molecule type" value="Genomic_DNA"/>
</dbReference>
<sequence>MTMPPPSPISSLLATLFLFLVSSTILNDYDYGGIIISVDASRAYPHGCLYRHPSYYTYDERDDISWFTGGQNHHHHHDGELTTTTTSLTSETVQEESEFSDYRFLPPASHPIRRSYHQYKLLRRLGAGKFSNVFEAVDILAVANAAAAAAMKKKRKKKIASIQEDATNNETTDTSSSDNESSITTTSTTTTTIDTNTLVVLKCLKPISERKIRRELLVLTHCRDLPNLARLIGIVIPSSMDGDEKMKKKNEKDGEMEVEVMKKEEDGGGSRKDHHHRRQYHHHQEQQQQQQQQSNHHARKRRRNNQRMSRQLHHKQPPPHQQQHRQQDIGSITTDAAPVVAASRQRGLSNNSNRGNNSSIKHHPGTTNTSSTKHNTLHQRNEAVNDVNLSNKKNGNTSNTNNSNSSQHGEQVPALVLEHAGRTAQWFCHGSRPLPTSSSSSTTTTEGKDNRPTTNKQHHNKYSYQTHLTEYEIKYYLCHLLIALDGLHAAGIMHRDVKPRNTLINLSLVPVFSSAERRRMRKGVSATNALQSTSFESSTSAATTTLLPPQPLMLVDLGLADFYLPGKEFNVRVASRHYKSPELLIGYEYYDYAIDMWSVGCILAGLLFRTEPFFRGVDNEDQLGRIVNCLGTRDFLPYCRKCNVRLSSKARAAIGKYCSESSSLSSSSSSSEDAPISLTNSDIGRRKPWLSYLTSDCPLPSSEATDLLDSC</sequence>
<dbReference type="SUPFAM" id="SSF56112">
    <property type="entry name" value="Protein kinase-like (PK-like)"/>
    <property type="match status" value="1"/>
</dbReference>
<comment type="catalytic activity">
    <reaction evidence="8">
        <text>L-seryl-[protein] + ATP = O-phospho-L-seryl-[protein] + ADP + H(+)</text>
        <dbReference type="Rhea" id="RHEA:17989"/>
        <dbReference type="Rhea" id="RHEA-COMP:9863"/>
        <dbReference type="Rhea" id="RHEA-COMP:11604"/>
        <dbReference type="ChEBI" id="CHEBI:15378"/>
        <dbReference type="ChEBI" id="CHEBI:29999"/>
        <dbReference type="ChEBI" id="CHEBI:30616"/>
        <dbReference type="ChEBI" id="CHEBI:83421"/>
        <dbReference type="ChEBI" id="CHEBI:456216"/>
        <dbReference type="EC" id="2.7.11.1"/>
    </reaction>
</comment>
<protein>
    <recommendedName>
        <fullName evidence="1">non-specific serine/threonine protein kinase</fullName>
        <ecNumber evidence="1">2.7.11.1</ecNumber>
    </recommendedName>
</protein>
<dbReference type="PANTHER" id="PTHR24054:SF0">
    <property type="entry name" value="CASEIN KINASE II SUBUNIT ALPHA"/>
    <property type="match status" value="1"/>
</dbReference>
<evidence type="ECO:0000256" key="1">
    <source>
        <dbReference type="ARBA" id="ARBA00012513"/>
    </source>
</evidence>
<dbReference type="PROSITE" id="PS50011">
    <property type="entry name" value="PROTEIN_KINASE_DOM"/>
    <property type="match status" value="1"/>
</dbReference>
<feature type="binding site" evidence="9">
    <location>
        <position position="152"/>
    </location>
    <ligand>
        <name>ATP</name>
        <dbReference type="ChEBI" id="CHEBI:30616"/>
    </ligand>
</feature>
<reference evidence="13" key="1">
    <citation type="submission" date="2023-06" db="EMBL/GenBank/DDBJ databases">
        <title>Survivors Of The Sea: Transcriptome response of Skeletonema marinoi to long-term dormancy.</title>
        <authorList>
            <person name="Pinder M.I.M."/>
            <person name="Kourtchenko O."/>
            <person name="Robertson E.K."/>
            <person name="Larsson T."/>
            <person name="Maumus F."/>
            <person name="Osuna-Cruz C.M."/>
            <person name="Vancaester E."/>
            <person name="Stenow R."/>
            <person name="Vandepoele K."/>
            <person name="Ploug H."/>
            <person name="Bruchert V."/>
            <person name="Godhe A."/>
            <person name="Topel M."/>
        </authorList>
    </citation>
    <scope>NUCLEOTIDE SEQUENCE</scope>
    <source>
        <strain evidence="13">R05AC</strain>
    </source>
</reference>
<dbReference type="PROSITE" id="PS00108">
    <property type="entry name" value="PROTEIN_KINASE_ST"/>
    <property type="match status" value="1"/>
</dbReference>
<dbReference type="InterPro" id="IPR011009">
    <property type="entry name" value="Kinase-like_dom_sf"/>
</dbReference>
<dbReference type="GO" id="GO:0005634">
    <property type="term" value="C:nucleus"/>
    <property type="evidence" value="ECO:0007669"/>
    <property type="project" value="TreeGrafter"/>
</dbReference>
<evidence type="ECO:0000256" key="8">
    <source>
        <dbReference type="ARBA" id="ARBA00048679"/>
    </source>
</evidence>
<dbReference type="GO" id="GO:0005524">
    <property type="term" value="F:ATP binding"/>
    <property type="evidence" value="ECO:0007669"/>
    <property type="project" value="UniProtKB-UniRule"/>
</dbReference>
<proteinExistence type="predicted"/>
<dbReference type="PANTHER" id="PTHR24054">
    <property type="entry name" value="CASEIN KINASE II SUBUNIT ALPHA"/>
    <property type="match status" value="1"/>
</dbReference>
<dbReference type="InterPro" id="IPR000719">
    <property type="entry name" value="Prot_kinase_dom"/>
</dbReference>
<dbReference type="Pfam" id="PF00069">
    <property type="entry name" value="Pkinase"/>
    <property type="match status" value="1"/>
</dbReference>
<dbReference type="GO" id="GO:0051726">
    <property type="term" value="P:regulation of cell cycle"/>
    <property type="evidence" value="ECO:0007669"/>
    <property type="project" value="TreeGrafter"/>
</dbReference>
<feature type="signal peptide" evidence="11">
    <location>
        <begin position="1"/>
        <end position="23"/>
    </location>
</feature>
<feature type="region of interest" description="Disordered" evidence="10">
    <location>
        <begin position="428"/>
        <end position="461"/>
    </location>
</feature>
<gene>
    <name evidence="13" type="ORF">QTG54_006651</name>
</gene>
<keyword evidence="2" id="KW-0723">Serine/threonine-protein kinase</keyword>
<keyword evidence="14" id="KW-1185">Reference proteome</keyword>
<feature type="domain" description="Protein kinase" evidence="12">
    <location>
        <begin position="119"/>
        <end position="711"/>
    </location>
</feature>
<evidence type="ECO:0000256" key="11">
    <source>
        <dbReference type="SAM" id="SignalP"/>
    </source>
</evidence>
<keyword evidence="6 9" id="KW-0067">ATP-binding</keyword>
<feature type="compositionally biased region" description="Polar residues" evidence="10">
    <location>
        <begin position="365"/>
        <end position="374"/>
    </location>
</feature>
<evidence type="ECO:0000256" key="10">
    <source>
        <dbReference type="SAM" id="MobiDB-lite"/>
    </source>
</evidence>
<evidence type="ECO:0000313" key="13">
    <source>
        <dbReference type="EMBL" id="KAK1743054.1"/>
    </source>
</evidence>
<dbReference type="InterPro" id="IPR008271">
    <property type="entry name" value="Ser/Thr_kinase_AS"/>
</dbReference>
<feature type="compositionally biased region" description="Low complexity" evidence="10">
    <location>
        <begin position="436"/>
        <end position="445"/>
    </location>
</feature>
<dbReference type="GO" id="GO:0005829">
    <property type="term" value="C:cytosol"/>
    <property type="evidence" value="ECO:0007669"/>
    <property type="project" value="TreeGrafter"/>
</dbReference>
<dbReference type="GO" id="GO:0004674">
    <property type="term" value="F:protein serine/threonine kinase activity"/>
    <property type="evidence" value="ECO:0007669"/>
    <property type="project" value="UniProtKB-KW"/>
</dbReference>
<evidence type="ECO:0000256" key="4">
    <source>
        <dbReference type="ARBA" id="ARBA00022741"/>
    </source>
</evidence>
<dbReference type="Gene3D" id="1.10.510.10">
    <property type="entry name" value="Transferase(Phosphotransferase) domain 1"/>
    <property type="match status" value="1"/>
</dbReference>
<comment type="catalytic activity">
    <reaction evidence="7">
        <text>L-threonyl-[protein] + ATP = O-phospho-L-threonyl-[protein] + ADP + H(+)</text>
        <dbReference type="Rhea" id="RHEA:46608"/>
        <dbReference type="Rhea" id="RHEA-COMP:11060"/>
        <dbReference type="Rhea" id="RHEA-COMP:11605"/>
        <dbReference type="ChEBI" id="CHEBI:15378"/>
        <dbReference type="ChEBI" id="CHEBI:30013"/>
        <dbReference type="ChEBI" id="CHEBI:30616"/>
        <dbReference type="ChEBI" id="CHEBI:61977"/>
        <dbReference type="ChEBI" id="CHEBI:456216"/>
        <dbReference type="EC" id="2.7.11.1"/>
    </reaction>
</comment>
<comment type="caution">
    <text evidence="13">The sequence shown here is derived from an EMBL/GenBank/DDBJ whole genome shotgun (WGS) entry which is preliminary data.</text>
</comment>
<organism evidence="13 14">
    <name type="scientific">Skeletonema marinoi</name>
    <dbReference type="NCBI Taxonomy" id="267567"/>
    <lineage>
        <taxon>Eukaryota</taxon>
        <taxon>Sar</taxon>
        <taxon>Stramenopiles</taxon>
        <taxon>Ochrophyta</taxon>
        <taxon>Bacillariophyta</taxon>
        <taxon>Coscinodiscophyceae</taxon>
        <taxon>Thalassiosirophycidae</taxon>
        <taxon>Thalassiosirales</taxon>
        <taxon>Skeletonemataceae</taxon>
        <taxon>Skeletonema</taxon>
        <taxon>Skeletonema marinoi-dohrnii complex</taxon>
    </lineage>
</organism>
<evidence type="ECO:0000256" key="9">
    <source>
        <dbReference type="PROSITE-ProRule" id="PRU10141"/>
    </source>
</evidence>
<keyword evidence="3 13" id="KW-0808">Transferase</keyword>
<dbReference type="PROSITE" id="PS00107">
    <property type="entry name" value="PROTEIN_KINASE_ATP"/>
    <property type="match status" value="1"/>
</dbReference>
<feature type="region of interest" description="Disordered" evidence="10">
    <location>
        <begin position="241"/>
        <end position="328"/>
    </location>
</feature>
<evidence type="ECO:0000256" key="5">
    <source>
        <dbReference type="ARBA" id="ARBA00022777"/>
    </source>
</evidence>
<keyword evidence="5 13" id="KW-0418">Kinase</keyword>
<feature type="compositionally biased region" description="Basic residues" evidence="10">
    <location>
        <begin position="272"/>
        <end position="281"/>
    </location>
</feature>
<name>A0AAD9DEC9_9STRA</name>
<feature type="compositionally biased region" description="Basic and acidic residues" evidence="10">
    <location>
        <begin position="242"/>
        <end position="271"/>
    </location>
</feature>
<dbReference type="InterPro" id="IPR045216">
    <property type="entry name" value="CK2_alpha"/>
</dbReference>
<feature type="region of interest" description="Disordered" evidence="10">
    <location>
        <begin position="166"/>
        <end position="188"/>
    </location>
</feature>
<evidence type="ECO:0000256" key="7">
    <source>
        <dbReference type="ARBA" id="ARBA00047899"/>
    </source>
</evidence>
<feature type="chain" id="PRO_5041994501" description="non-specific serine/threonine protein kinase" evidence="11">
    <location>
        <begin position="24"/>
        <end position="711"/>
    </location>
</feature>
<feature type="compositionally biased region" description="Low complexity" evidence="10">
    <location>
        <begin position="286"/>
        <end position="295"/>
    </location>
</feature>